<sequence length="262" mass="29049">QDGYGWPQLESNQAVGGPENRYVICRKLSWGMTSSTWLARNQIENSYIALKILSGYTTDLVQRGRVQEFETLKRVSSPPLTSHCLRGLISSFTLPGKGSAGQHLCLPPRSSVETKHNQPFPLPVAKRILHLLRGTAHAHSRGVVHTDLKHYNIFFDADMSIDDFDTLLMSDPPCPHPVEASQDGLSQAAVSQPPLLIPTLQKAMQRTFVMADFGTIFTAQPIADHITDEITAQPLRPPEIMIGGPWNEKADIWTFGCLVPCR</sequence>
<dbReference type="GO" id="GO:0004674">
    <property type="term" value="F:protein serine/threonine kinase activity"/>
    <property type="evidence" value="ECO:0007669"/>
    <property type="project" value="UniProtKB-KW"/>
</dbReference>
<feature type="non-terminal residue" evidence="7">
    <location>
        <position position="1"/>
    </location>
</feature>
<dbReference type="PANTHER" id="PTHR45646">
    <property type="entry name" value="SERINE/THREONINE-PROTEIN KINASE DOA-RELATED"/>
    <property type="match status" value="1"/>
</dbReference>
<keyword evidence="8" id="KW-1185">Reference proteome</keyword>
<keyword evidence="2" id="KW-0808">Transferase</keyword>
<dbReference type="EMBL" id="LUGG01000010">
    <property type="protein sequence ID" value="OBZ71880.1"/>
    <property type="molecule type" value="Genomic_DNA"/>
</dbReference>
<organism evidence="7 8">
    <name type="scientific">Grifola frondosa</name>
    <name type="common">Maitake</name>
    <name type="synonym">Polyporus frondosus</name>
    <dbReference type="NCBI Taxonomy" id="5627"/>
    <lineage>
        <taxon>Eukaryota</taxon>
        <taxon>Fungi</taxon>
        <taxon>Dikarya</taxon>
        <taxon>Basidiomycota</taxon>
        <taxon>Agaricomycotina</taxon>
        <taxon>Agaricomycetes</taxon>
        <taxon>Polyporales</taxon>
        <taxon>Grifolaceae</taxon>
        <taxon>Grifola</taxon>
    </lineage>
</organism>
<dbReference type="GO" id="GO:0043484">
    <property type="term" value="P:regulation of RNA splicing"/>
    <property type="evidence" value="ECO:0007669"/>
    <property type="project" value="TreeGrafter"/>
</dbReference>
<evidence type="ECO:0000256" key="2">
    <source>
        <dbReference type="ARBA" id="ARBA00022679"/>
    </source>
</evidence>
<dbReference type="PROSITE" id="PS00108">
    <property type="entry name" value="PROTEIN_KINASE_ST"/>
    <property type="match status" value="1"/>
</dbReference>
<dbReference type="SUPFAM" id="SSF56112">
    <property type="entry name" value="Protein kinase-like (PK-like)"/>
    <property type="match status" value="1"/>
</dbReference>
<dbReference type="OMA" id="VERGRTW"/>
<protein>
    <submittedName>
        <fullName evidence="7">Serine/threonine-protein kinase SRPK</fullName>
    </submittedName>
</protein>
<dbReference type="AlphaFoldDB" id="A0A1C7M4N5"/>
<dbReference type="Gene3D" id="1.10.510.10">
    <property type="entry name" value="Transferase(Phosphotransferase) domain 1"/>
    <property type="match status" value="1"/>
</dbReference>
<dbReference type="InterPro" id="IPR008271">
    <property type="entry name" value="Ser/Thr_kinase_AS"/>
</dbReference>
<keyword evidence="4 7" id="KW-0418">Kinase</keyword>
<accession>A0A1C7M4N5</accession>
<dbReference type="SMART" id="SM00220">
    <property type="entry name" value="S_TKc"/>
    <property type="match status" value="1"/>
</dbReference>
<proteinExistence type="predicted"/>
<name>A0A1C7M4N5_GRIFR</name>
<evidence type="ECO:0000313" key="7">
    <source>
        <dbReference type="EMBL" id="OBZ71880.1"/>
    </source>
</evidence>
<keyword evidence="3" id="KW-0547">Nucleotide-binding</keyword>
<evidence type="ECO:0000256" key="4">
    <source>
        <dbReference type="ARBA" id="ARBA00022777"/>
    </source>
</evidence>
<reference evidence="7 8" key="1">
    <citation type="submission" date="2016-03" db="EMBL/GenBank/DDBJ databases">
        <title>Whole genome sequencing of Grifola frondosa 9006-11.</title>
        <authorList>
            <person name="Min B."/>
            <person name="Park H."/>
            <person name="Kim J.-G."/>
            <person name="Cho H."/>
            <person name="Oh Y.-L."/>
            <person name="Kong W.-S."/>
            <person name="Choi I.-G."/>
        </authorList>
    </citation>
    <scope>NUCLEOTIDE SEQUENCE [LARGE SCALE GENOMIC DNA]</scope>
    <source>
        <strain evidence="7 8">9006-11</strain>
    </source>
</reference>
<dbReference type="STRING" id="5627.A0A1C7M4N5"/>
<evidence type="ECO:0000256" key="3">
    <source>
        <dbReference type="ARBA" id="ARBA00022741"/>
    </source>
</evidence>
<keyword evidence="5" id="KW-0067">ATP-binding</keyword>
<feature type="domain" description="Protein kinase" evidence="6">
    <location>
        <begin position="22"/>
        <end position="262"/>
    </location>
</feature>
<dbReference type="Gene3D" id="3.30.200.20">
    <property type="entry name" value="Phosphorylase Kinase, domain 1"/>
    <property type="match status" value="1"/>
</dbReference>
<dbReference type="Proteomes" id="UP000092993">
    <property type="component" value="Unassembled WGS sequence"/>
</dbReference>
<dbReference type="PANTHER" id="PTHR45646:SF11">
    <property type="entry name" value="SERINE_THREONINE-PROTEIN KINASE DOA"/>
    <property type="match status" value="1"/>
</dbReference>
<evidence type="ECO:0000259" key="6">
    <source>
        <dbReference type="PROSITE" id="PS50011"/>
    </source>
</evidence>
<dbReference type="GO" id="GO:0005524">
    <property type="term" value="F:ATP binding"/>
    <property type="evidence" value="ECO:0007669"/>
    <property type="project" value="UniProtKB-KW"/>
</dbReference>
<comment type="caution">
    <text evidence="7">The sequence shown here is derived from an EMBL/GenBank/DDBJ whole genome shotgun (WGS) entry which is preliminary data.</text>
</comment>
<dbReference type="InterPro" id="IPR011009">
    <property type="entry name" value="Kinase-like_dom_sf"/>
</dbReference>
<gene>
    <name evidence="7" type="primary">SRPK_9</name>
    <name evidence="7" type="ORF">A0H81_08164</name>
</gene>
<keyword evidence="1" id="KW-0723">Serine/threonine-protein kinase</keyword>
<evidence type="ECO:0000256" key="5">
    <source>
        <dbReference type="ARBA" id="ARBA00022840"/>
    </source>
</evidence>
<evidence type="ECO:0000313" key="8">
    <source>
        <dbReference type="Proteomes" id="UP000092993"/>
    </source>
</evidence>
<dbReference type="InterPro" id="IPR051175">
    <property type="entry name" value="CLK_kinases"/>
</dbReference>
<dbReference type="GO" id="GO:0005634">
    <property type="term" value="C:nucleus"/>
    <property type="evidence" value="ECO:0007669"/>
    <property type="project" value="TreeGrafter"/>
</dbReference>
<evidence type="ECO:0000256" key="1">
    <source>
        <dbReference type="ARBA" id="ARBA00022527"/>
    </source>
</evidence>
<dbReference type="OrthoDB" id="5979581at2759"/>
<dbReference type="PROSITE" id="PS50011">
    <property type="entry name" value="PROTEIN_KINASE_DOM"/>
    <property type="match status" value="1"/>
</dbReference>
<feature type="non-terminal residue" evidence="7">
    <location>
        <position position="262"/>
    </location>
</feature>
<dbReference type="InterPro" id="IPR000719">
    <property type="entry name" value="Prot_kinase_dom"/>
</dbReference>